<feature type="disulfide bond" evidence="8">
    <location>
        <begin position="172"/>
        <end position="184"/>
    </location>
</feature>
<accession>A0A7I8W380</accession>
<evidence type="ECO:0000256" key="2">
    <source>
        <dbReference type="ARBA" id="ARBA00004308"/>
    </source>
</evidence>
<dbReference type="GO" id="GO:0005886">
    <property type="term" value="C:plasma membrane"/>
    <property type="evidence" value="ECO:0007669"/>
    <property type="project" value="TreeGrafter"/>
</dbReference>
<comment type="caution">
    <text evidence="9">The sequence shown here is derived from an EMBL/GenBank/DDBJ whole genome shotgun (WGS) entry which is preliminary data.</text>
</comment>
<feature type="disulfide bond" evidence="8">
    <location>
        <begin position="132"/>
        <end position="150"/>
    </location>
</feature>
<proteinExistence type="predicted"/>
<feature type="disulfide bond" evidence="8">
    <location>
        <begin position="66"/>
        <end position="81"/>
    </location>
</feature>
<evidence type="ECO:0000313" key="9">
    <source>
        <dbReference type="EMBL" id="CAD5122339.1"/>
    </source>
</evidence>
<evidence type="ECO:0000256" key="3">
    <source>
        <dbReference type="ARBA" id="ARBA00022692"/>
    </source>
</evidence>
<dbReference type="Gene3D" id="4.10.400.10">
    <property type="entry name" value="Low-density Lipoprotein Receptor"/>
    <property type="match status" value="5"/>
</dbReference>
<dbReference type="InterPro" id="IPR002172">
    <property type="entry name" value="LDrepeatLR_classA_rpt"/>
</dbReference>
<dbReference type="PRINTS" id="PR00261">
    <property type="entry name" value="LDLRECEPTOR"/>
</dbReference>
<dbReference type="EMBL" id="CAJFCJ010000017">
    <property type="protein sequence ID" value="CAD5122339.1"/>
    <property type="molecule type" value="Genomic_DNA"/>
</dbReference>
<feature type="disulfide bond" evidence="8">
    <location>
        <begin position="274"/>
        <end position="289"/>
    </location>
</feature>
<dbReference type="AlphaFoldDB" id="A0A7I8W380"/>
<reference evidence="9 10" key="1">
    <citation type="submission" date="2020-08" db="EMBL/GenBank/DDBJ databases">
        <authorList>
            <person name="Hejnol A."/>
        </authorList>
    </citation>
    <scope>NUCLEOTIDE SEQUENCE [LARGE SCALE GENOMIC DNA]</scope>
</reference>
<dbReference type="Pfam" id="PF00057">
    <property type="entry name" value="Ldl_recept_a"/>
    <property type="match status" value="3"/>
</dbReference>
<evidence type="ECO:0000313" key="10">
    <source>
        <dbReference type="Proteomes" id="UP000549394"/>
    </source>
</evidence>
<name>A0A7I8W380_9ANNE</name>
<dbReference type="GO" id="GO:0012505">
    <property type="term" value="C:endomembrane system"/>
    <property type="evidence" value="ECO:0007669"/>
    <property type="project" value="UniProtKB-SubCell"/>
</dbReference>
<evidence type="ECO:0000256" key="6">
    <source>
        <dbReference type="ARBA" id="ARBA00023136"/>
    </source>
</evidence>
<dbReference type="PROSITE" id="PS01209">
    <property type="entry name" value="LDLRA_1"/>
    <property type="match status" value="1"/>
</dbReference>
<feature type="disulfide bond" evidence="8">
    <location>
        <begin position="104"/>
        <end position="119"/>
    </location>
</feature>
<dbReference type="GO" id="GO:0016192">
    <property type="term" value="P:vesicle-mediated transport"/>
    <property type="evidence" value="ECO:0007669"/>
    <property type="project" value="UniProtKB-ARBA"/>
</dbReference>
<keyword evidence="5" id="KW-1133">Transmembrane helix</keyword>
<dbReference type="InterPro" id="IPR036055">
    <property type="entry name" value="LDL_receptor-like_sf"/>
</dbReference>
<sequence length="292" mass="33672">MSSQLALIEKTNDRNIRRLVTVGNYPIVKRSEYFGISINDIESYRCKESGFLCPNDHICINVAYVCDGKIDCPSGGDENNCTILTFERFQCLNSIEKISYTLVCNFIEDCPDKSDELYCEHQTCIESSRFQCNNHQCIKFEDICNNERNCFDESDELCNSNISIYEGYQSGCNENRQFSCDGHCLPLAFLCDGKYSCKDKSDREVNAFEYKRNLKLWHSYPSKKKDLMMYDTIENLKTPIPYIKRKVGDKKINCGIGKYLCQSEEYCISIQFVCDGVNHCLHQDDEQNCGLS</sequence>
<evidence type="ECO:0000256" key="8">
    <source>
        <dbReference type="PROSITE-ProRule" id="PRU00124"/>
    </source>
</evidence>
<dbReference type="OrthoDB" id="6380392at2759"/>
<dbReference type="SUPFAM" id="SSF57424">
    <property type="entry name" value="LDL receptor-like module"/>
    <property type="match status" value="5"/>
</dbReference>
<protein>
    <submittedName>
        <fullName evidence="9">DgyrCDS10780</fullName>
    </submittedName>
</protein>
<dbReference type="PANTHER" id="PTHR24270">
    <property type="entry name" value="LOW-DENSITY LIPOPROTEIN RECEPTOR-RELATED"/>
    <property type="match status" value="1"/>
</dbReference>
<comment type="caution">
    <text evidence="8">Lacks conserved residue(s) required for the propagation of feature annotation.</text>
</comment>
<evidence type="ECO:0000256" key="5">
    <source>
        <dbReference type="ARBA" id="ARBA00022989"/>
    </source>
</evidence>
<evidence type="ECO:0000256" key="1">
    <source>
        <dbReference type="ARBA" id="ARBA00004167"/>
    </source>
</evidence>
<keyword evidence="4" id="KW-0677">Repeat</keyword>
<keyword evidence="6" id="KW-0472">Membrane</keyword>
<dbReference type="SMART" id="SM00192">
    <property type="entry name" value="LDLa"/>
    <property type="match status" value="5"/>
</dbReference>
<comment type="subcellular location">
    <subcellularLocation>
        <location evidence="2">Endomembrane system</location>
    </subcellularLocation>
    <subcellularLocation>
        <location evidence="1">Membrane</location>
        <topology evidence="1">Single-pass membrane protein</topology>
    </subcellularLocation>
</comment>
<dbReference type="InterPro" id="IPR050685">
    <property type="entry name" value="LDLR"/>
</dbReference>
<dbReference type="Proteomes" id="UP000549394">
    <property type="component" value="Unassembled WGS sequence"/>
</dbReference>
<organism evidence="9 10">
    <name type="scientific">Dimorphilus gyrociliatus</name>
    <dbReference type="NCBI Taxonomy" id="2664684"/>
    <lineage>
        <taxon>Eukaryota</taxon>
        <taxon>Metazoa</taxon>
        <taxon>Spiralia</taxon>
        <taxon>Lophotrochozoa</taxon>
        <taxon>Annelida</taxon>
        <taxon>Polychaeta</taxon>
        <taxon>Polychaeta incertae sedis</taxon>
        <taxon>Dinophilidae</taxon>
        <taxon>Dimorphilus</taxon>
    </lineage>
</organism>
<keyword evidence="7 8" id="KW-1015">Disulfide bond</keyword>
<dbReference type="InterPro" id="IPR023415">
    <property type="entry name" value="LDLR_class-A_CS"/>
</dbReference>
<evidence type="ECO:0000256" key="4">
    <source>
        <dbReference type="ARBA" id="ARBA00022737"/>
    </source>
</evidence>
<dbReference type="PROSITE" id="PS50068">
    <property type="entry name" value="LDLRA_2"/>
    <property type="match status" value="5"/>
</dbReference>
<gene>
    <name evidence="9" type="ORF">DGYR_LOCUS10159</name>
</gene>
<keyword evidence="3" id="KW-0812">Transmembrane</keyword>
<keyword evidence="10" id="KW-1185">Reference proteome</keyword>
<dbReference type="CDD" id="cd00112">
    <property type="entry name" value="LDLa"/>
    <property type="match status" value="4"/>
</dbReference>
<evidence type="ECO:0000256" key="7">
    <source>
        <dbReference type="ARBA" id="ARBA00023157"/>
    </source>
</evidence>